<dbReference type="InterPro" id="IPR003313">
    <property type="entry name" value="AraC-bd"/>
</dbReference>
<organism evidence="6 7">
    <name type="scientific">Edaphobacter dinghuensis</name>
    <dbReference type="NCBI Taxonomy" id="1560005"/>
    <lineage>
        <taxon>Bacteria</taxon>
        <taxon>Pseudomonadati</taxon>
        <taxon>Acidobacteriota</taxon>
        <taxon>Terriglobia</taxon>
        <taxon>Terriglobales</taxon>
        <taxon>Acidobacteriaceae</taxon>
        <taxon>Edaphobacter</taxon>
    </lineage>
</organism>
<protein>
    <submittedName>
        <fullName evidence="6">Transcriptional regulator</fullName>
    </submittedName>
</protein>
<reference evidence="6" key="1">
    <citation type="journal article" date="2014" name="Int. J. Syst. Evol. Microbiol.">
        <title>Complete genome sequence of Corynebacterium casei LMG S-19264T (=DSM 44701T), isolated from a smear-ripened cheese.</title>
        <authorList>
            <consortium name="US DOE Joint Genome Institute (JGI-PGF)"/>
            <person name="Walter F."/>
            <person name="Albersmeier A."/>
            <person name="Kalinowski J."/>
            <person name="Ruckert C."/>
        </authorList>
    </citation>
    <scope>NUCLEOTIDE SEQUENCE</scope>
    <source>
        <strain evidence="6">CGMCC 1.12997</strain>
    </source>
</reference>
<keyword evidence="4" id="KW-0804">Transcription</keyword>
<dbReference type="Pfam" id="PF12833">
    <property type="entry name" value="HTH_18"/>
    <property type="match status" value="1"/>
</dbReference>
<evidence type="ECO:0000256" key="2">
    <source>
        <dbReference type="ARBA" id="ARBA00023015"/>
    </source>
</evidence>
<dbReference type="GO" id="GO:0003700">
    <property type="term" value="F:DNA-binding transcription factor activity"/>
    <property type="evidence" value="ECO:0007669"/>
    <property type="project" value="InterPro"/>
</dbReference>
<dbReference type="EMBL" id="BMGT01000004">
    <property type="protein sequence ID" value="GGG87920.1"/>
    <property type="molecule type" value="Genomic_DNA"/>
</dbReference>
<proteinExistence type="predicted"/>
<dbReference type="RefSeq" id="WP_188555531.1">
    <property type="nucleotide sequence ID" value="NZ_BMGT01000004.1"/>
</dbReference>
<dbReference type="SUPFAM" id="SSF51182">
    <property type="entry name" value="RmlC-like cupins"/>
    <property type="match status" value="1"/>
</dbReference>
<dbReference type="Gene3D" id="2.60.120.10">
    <property type="entry name" value="Jelly Rolls"/>
    <property type="match status" value="1"/>
</dbReference>
<dbReference type="SMART" id="SM00342">
    <property type="entry name" value="HTH_ARAC"/>
    <property type="match status" value="1"/>
</dbReference>
<evidence type="ECO:0000256" key="1">
    <source>
        <dbReference type="ARBA" id="ARBA00022491"/>
    </source>
</evidence>
<dbReference type="Pfam" id="PF02311">
    <property type="entry name" value="AraC_binding"/>
    <property type="match status" value="1"/>
</dbReference>
<dbReference type="PANTHER" id="PTHR11019:SF159">
    <property type="entry name" value="TRANSCRIPTIONAL REGULATOR-RELATED"/>
    <property type="match status" value="1"/>
</dbReference>
<dbReference type="GO" id="GO:0043565">
    <property type="term" value="F:sequence-specific DNA binding"/>
    <property type="evidence" value="ECO:0007669"/>
    <property type="project" value="InterPro"/>
</dbReference>
<gene>
    <name evidence="6" type="ORF">GCM10011585_35030</name>
</gene>
<dbReference type="PROSITE" id="PS01124">
    <property type="entry name" value="HTH_ARAC_FAMILY_2"/>
    <property type="match status" value="1"/>
</dbReference>
<dbReference type="InterPro" id="IPR014710">
    <property type="entry name" value="RmlC-like_jellyroll"/>
</dbReference>
<name>A0A917HRE2_9BACT</name>
<dbReference type="Proteomes" id="UP000647241">
    <property type="component" value="Unassembled WGS sequence"/>
</dbReference>
<keyword evidence="2" id="KW-0805">Transcription regulation</keyword>
<sequence length="271" mass="30708">MQTEPIDKRTDAALKECLNVDRPVALLAYDYDAGDRIPMHEHAKAQLIYAIEGTMTVTTQEGQWVLLPTRAIWVPAKMRHSIRMRSRLRMRSAYFDDTVAGPAKGCAVVEVSPLLRELIVSMLSEPRAYPPDGRAAHLAALICNELRFTHTLPLHLPWPKDPGLRKICEAMQRRPSLTGSMDFWAAEMGISSRTLSRLFRKELKMSFQEWRLQLLLLEAQIRLAQGQSSSRIAKALGYDSHAAFSAMFRKSLGIPPSHYLRNLRPDSQSSR</sequence>
<dbReference type="Gene3D" id="1.10.10.60">
    <property type="entry name" value="Homeodomain-like"/>
    <property type="match status" value="1"/>
</dbReference>
<dbReference type="CDD" id="cd06124">
    <property type="entry name" value="cupin_NimR-like_N"/>
    <property type="match status" value="1"/>
</dbReference>
<accession>A0A917HRE2</accession>
<keyword evidence="1" id="KW-0678">Repressor</keyword>
<keyword evidence="3" id="KW-0238">DNA-binding</keyword>
<evidence type="ECO:0000256" key="4">
    <source>
        <dbReference type="ARBA" id="ARBA00023163"/>
    </source>
</evidence>
<feature type="domain" description="HTH araC/xylS-type" evidence="5">
    <location>
        <begin position="165"/>
        <end position="262"/>
    </location>
</feature>
<dbReference type="InterPro" id="IPR018060">
    <property type="entry name" value="HTH_AraC"/>
</dbReference>
<evidence type="ECO:0000256" key="3">
    <source>
        <dbReference type="ARBA" id="ARBA00023125"/>
    </source>
</evidence>
<dbReference type="FunFam" id="1.10.10.60:FF:000132">
    <property type="entry name" value="AraC family transcriptional regulator"/>
    <property type="match status" value="1"/>
</dbReference>
<evidence type="ECO:0000313" key="7">
    <source>
        <dbReference type="Proteomes" id="UP000647241"/>
    </source>
</evidence>
<keyword evidence="7" id="KW-1185">Reference proteome</keyword>
<dbReference type="SUPFAM" id="SSF46689">
    <property type="entry name" value="Homeodomain-like"/>
    <property type="match status" value="1"/>
</dbReference>
<evidence type="ECO:0000313" key="6">
    <source>
        <dbReference type="EMBL" id="GGG87920.1"/>
    </source>
</evidence>
<comment type="caution">
    <text evidence="6">The sequence shown here is derived from an EMBL/GenBank/DDBJ whole genome shotgun (WGS) entry which is preliminary data.</text>
</comment>
<dbReference type="InterPro" id="IPR011051">
    <property type="entry name" value="RmlC_Cupin_sf"/>
</dbReference>
<evidence type="ECO:0000259" key="5">
    <source>
        <dbReference type="PROSITE" id="PS01124"/>
    </source>
</evidence>
<reference evidence="6" key="2">
    <citation type="submission" date="2020-09" db="EMBL/GenBank/DDBJ databases">
        <authorList>
            <person name="Sun Q."/>
            <person name="Zhou Y."/>
        </authorList>
    </citation>
    <scope>NUCLEOTIDE SEQUENCE</scope>
    <source>
        <strain evidence="6">CGMCC 1.12997</strain>
    </source>
</reference>
<dbReference type="InterPro" id="IPR009057">
    <property type="entry name" value="Homeodomain-like_sf"/>
</dbReference>
<dbReference type="AlphaFoldDB" id="A0A917HRE2"/>
<dbReference type="PANTHER" id="PTHR11019">
    <property type="entry name" value="HTH-TYPE TRANSCRIPTIONAL REGULATOR NIMR"/>
    <property type="match status" value="1"/>
</dbReference>